<organism evidence="1">
    <name type="scientific">Aegilops tauschii</name>
    <name type="common">Tausch's goatgrass</name>
    <name type="synonym">Aegilops squarrosa</name>
    <dbReference type="NCBI Taxonomy" id="37682"/>
    <lineage>
        <taxon>Eukaryota</taxon>
        <taxon>Viridiplantae</taxon>
        <taxon>Streptophyta</taxon>
        <taxon>Embryophyta</taxon>
        <taxon>Tracheophyta</taxon>
        <taxon>Spermatophyta</taxon>
        <taxon>Magnoliopsida</taxon>
        <taxon>Liliopsida</taxon>
        <taxon>Poales</taxon>
        <taxon>Poaceae</taxon>
        <taxon>BOP clade</taxon>
        <taxon>Pooideae</taxon>
        <taxon>Triticodae</taxon>
        <taxon>Triticeae</taxon>
        <taxon>Triticinae</taxon>
        <taxon>Aegilops</taxon>
    </lineage>
</organism>
<dbReference type="InterPro" id="IPR055357">
    <property type="entry name" value="LRR_At1g61320_AtMIF1"/>
</dbReference>
<dbReference type="PANTHER" id="PTHR34145:SF36">
    <property type="entry name" value="F-BOX DOMAIN-CONTAINING PROTEIN"/>
    <property type="match status" value="1"/>
</dbReference>
<evidence type="ECO:0000313" key="1">
    <source>
        <dbReference type="EnsemblPlants" id="EMT01349"/>
    </source>
</evidence>
<proteinExistence type="predicted"/>
<dbReference type="AlphaFoldDB" id="N1QPG6"/>
<dbReference type="PANTHER" id="PTHR34145">
    <property type="entry name" value="OS02G0105600 PROTEIN"/>
    <property type="match status" value="1"/>
</dbReference>
<sequence>MGLLALNLLMSMQRDRRRRPTQGRNGLVASSVFKRKDSACLHDDNSRTVKKSRYSGPPLPEDIWHYIHSLLPLRDAARVACVSHSFRSYWRRFPNLSLTRATLGLKGGVYGMLCKKAKDLARKTNHILENHSGIGVTTLKLEICDFPLFNTSHDDLDRWLGIAVKPGIEELDLGFCSHAAMYNFPFSLLPSGWDKSIRQLHLTNCAFRPTAGLNYLKSLTSLDFDYMHITEDQLRHLLSSTIHLEKLRLMACNELIALEIPSLLHRLSHLVVINCGYLKVIRCKAPNLYSFEYMGALLQLSLGDSLQYLDIRASYGDVVHYACANLPHMVPNLEALYISSSYVRDAVVAPGKFLHVKQLLIGVLSSDYDYFSLVSFLDGCPSLETFMLYVQWGDHMEQESLLGNSSHDLRQMPGHLHRNIKDVQIIGFCSAKSIVELTCHMLENAKSLGCLTLSTCFKGENSCSDGEYDICLPMSRDMIMEAHKALLVVERYILGKVPSTVELKVIEPCSRCNALEI</sequence>
<dbReference type="EnsemblPlants" id="EMT01349">
    <property type="protein sequence ID" value="EMT01349"/>
    <property type="gene ID" value="F775_03561"/>
</dbReference>
<dbReference type="Gene3D" id="3.80.10.10">
    <property type="entry name" value="Ribonuclease Inhibitor"/>
    <property type="match status" value="1"/>
</dbReference>
<dbReference type="SUPFAM" id="SSF81383">
    <property type="entry name" value="F-box domain"/>
    <property type="match status" value="1"/>
</dbReference>
<dbReference type="InterPro" id="IPR053772">
    <property type="entry name" value="At1g61320/At1g61330-like"/>
</dbReference>
<dbReference type="SUPFAM" id="SSF52047">
    <property type="entry name" value="RNI-like"/>
    <property type="match status" value="1"/>
</dbReference>
<accession>N1QPG6</accession>
<dbReference type="Pfam" id="PF23622">
    <property type="entry name" value="LRR_At1g61320_AtMIF1"/>
    <property type="match status" value="1"/>
</dbReference>
<name>N1QPG6_AEGTA</name>
<dbReference type="InterPro" id="IPR032675">
    <property type="entry name" value="LRR_dom_sf"/>
</dbReference>
<dbReference type="SMART" id="SM00256">
    <property type="entry name" value="FBOX"/>
    <property type="match status" value="1"/>
</dbReference>
<protein>
    <submittedName>
        <fullName evidence="1">Uncharacterized protein</fullName>
    </submittedName>
</protein>
<reference evidence="1" key="1">
    <citation type="submission" date="2015-06" db="UniProtKB">
        <authorList>
            <consortium name="EnsemblPlants"/>
        </authorList>
    </citation>
    <scope>IDENTIFICATION</scope>
</reference>
<dbReference type="InterPro" id="IPR036047">
    <property type="entry name" value="F-box-like_dom_sf"/>
</dbReference>
<dbReference type="Pfam" id="PF00646">
    <property type="entry name" value="F-box"/>
    <property type="match status" value="1"/>
</dbReference>
<dbReference type="InterPro" id="IPR001810">
    <property type="entry name" value="F-box_dom"/>
</dbReference>